<dbReference type="AlphaFoldDB" id="A0A6A6HD24"/>
<proteinExistence type="predicted"/>
<keyword evidence="6" id="KW-1185">Reference proteome</keyword>
<evidence type="ECO:0000259" key="4">
    <source>
        <dbReference type="Pfam" id="PF25000"/>
    </source>
</evidence>
<feature type="domain" description="DUF7779" evidence="4">
    <location>
        <begin position="519"/>
        <end position="613"/>
    </location>
</feature>
<evidence type="ECO:0000313" key="6">
    <source>
        <dbReference type="Proteomes" id="UP000800092"/>
    </source>
</evidence>
<dbReference type="Pfam" id="PF13424">
    <property type="entry name" value="TPR_12"/>
    <property type="match status" value="1"/>
</dbReference>
<dbReference type="InterPro" id="IPR056125">
    <property type="entry name" value="DUF7708"/>
</dbReference>
<dbReference type="SUPFAM" id="SSF48452">
    <property type="entry name" value="TPR-like"/>
    <property type="match status" value="2"/>
</dbReference>
<name>A0A6A6HD24_VIRVR</name>
<dbReference type="SMART" id="SM00028">
    <property type="entry name" value="TPR"/>
    <property type="match status" value="3"/>
</dbReference>
<dbReference type="Pfam" id="PF25000">
    <property type="entry name" value="DUF7779"/>
    <property type="match status" value="1"/>
</dbReference>
<reference evidence="5" key="1">
    <citation type="journal article" date="2020" name="Stud. Mycol.">
        <title>101 Dothideomycetes genomes: a test case for predicting lifestyles and emergence of pathogens.</title>
        <authorList>
            <person name="Haridas S."/>
            <person name="Albert R."/>
            <person name="Binder M."/>
            <person name="Bloem J."/>
            <person name="Labutti K."/>
            <person name="Salamov A."/>
            <person name="Andreopoulos B."/>
            <person name="Baker S."/>
            <person name="Barry K."/>
            <person name="Bills G."/>
            <person name="Bluhm B."/>
            <person name="Cannon C."/>
            <person name="Castanera R."/>
            <person name="Culley D."/>
            <person name="Daum C."/>
            <person name="Ezra D."/>
            <person name="Gonzalez J."/>
            <person name="Henrissat B."/>
            <person name="Kuo A."/>
            <person name="Liang C."/>
            <person name="Lipzen A."/>
            <person name="Lutzoni F."/>
            <person name="Magnuson J."/>
            <person name="Mondo S."/>
            <person name="Nolan M."/>
            <person name="Ohm R."/>
            <person name="Pangilinan J."/>
            <person name="Park H.-J."/>
            <person name="Ramirez L."/>
            <person name="Alfaro M."/>
            <person name="Sun H."/>
            <person name="Tritt A."/>
            <person name="Yoshinaga Y."/>
            <person name="Zwiers L.-H."/>
            <person name="Turgeon B."/>
            <person name="Goodwin S."/>
            <person name="Spatafora J."/>
            <person name="Crous P."/>
            <person name="Grigoriev I."/>
        </authorList>
    </citation>
    <scope>NUCLEOTIDE SEQUENCE</scope>
    <source>
        <strain evidence="5">Tuck. ex Michener</strain>
    </source>
</reference>
<dbReference type="EMBL" id="ML991789">
    <property type="protein sequence ID" value="KAF2235781.1"/>
    <property type="molecule type" value="Genomic_DNA"/>
</dbReference>
<dbReference type="InterPro" id="IPR019734">
    <property type="entry name" value="TPR_rpt"/>
</dbReference>
<dbReference type="Gene3D" id="3.40.50.300">
    <property type="entry name" value="P-loop containing nucleotide triphosphate hydrolases"/>
    <property type="match status" value="1"/>
</dbReference>
<feature type="domain" description="DUF7708" evidence="3">
    <location>
        <begin position="62"/>
        <end position="202"/>
    </location>
</feature>
<keyword evidence="1" id="KW-0175">Coiled coil</keyword>
<protein>
    <submittedName>
        <fullName evidence="5">Uncharacterized protein</fullName>
    </submittedName>
</protein>
<dbReference type="GO" id="GO:0043531">
    <property type="term" value="F:ADP binding"/>
    <property type="evidence" value="ECO:0007669"/>
    <property type="project" value="InterPro"/>
</dbReference>
<gene>
    <name evidence="5" type="ORF">EV356DRAFT_96767</name>
</gene>
<dbReference type="InterPro" id="IPR027417">
    <property type="entry name" value="P-loop_NTPase"/>
</dbReference>
<accession>A0A6A6HD24</accession>
<dbReference type="PRINTS" id="PR00364">
    <property type="entry name" value="DISEASERSIST"/>
</dbReference>
<evidence type="ECO:0000259" key="2">
    <source>
        <dbReference type="Pfam" id="PF00931"/>
    </source>
</evidence>
<dbReference type="PANTHER" id="PTHR35205:SF1">
    <property type="entry name" value="ZU5 DOMAIN-CONTAINING PROTEIN"/>
    <property type="match status" value="1"/>
</dbReference>
<dbReference type="Proteomes" id="UP000800092">
    <property type="component" value="Unassembled WGS sequence"/>
</dbReference>
<feature type="domain" description="NB-ARC" evidence="2">
    <location>
        <begin position="250"/>
        <end position="391"/>
    </location>
</feature>
<dbReference type="SUPFAM" id="SSF52540">
    <property type="entry name" value="P-loop containing nucleoside triphosphate hydrolases"/>
    <property type="match status" value="1"/>
</dbReference>
<organism evidence="5 6">
    <name type="scientific">Viridothelium virens</name>
    <name type="common">Speckled blister lichen</name>
    <name type="synonym">Trypethelium virens</name>
    <dbReference type="NCBI Taxonomy" id="1048519"/>
    <lineage>
        <taxon>Eukaryota</taxon>
        <taxon>Fungi</taxon>
        <taxon>Dikarya</taxon>
        <taxon>Ascomycota</taxon>
        <taxon>Pezizomycotina</taxon>
        <taxon>Dothideomycetes</taxon>
        <taxon>Dothideomycetes incertae sedis</taxon>
        <taxon>Trypetheliales</taxon>
        <taxon>Trypetheliaceae</taxon>
        <taxon>Viridothelium</taxon>
    </lineage>
</organism>
<dbReference type="InterPro" id="IPR002182">
    <property type="entry name" value="NB-ARC"/>
</dbReference>
<evidence type="ECO:0000256" key="1">
    <source>
        <dbReference type="SAM" id="Coils"/>
    </source>
</evidence>
<dbReference type="InterPro" id="IPR011990">
    <property type="entry name" value="TPR-like_helical_dom_sf"/>
</dbReference>
<dbReference type="Pfam" id="PF24809">
    <property type="entry name" value="DUF7708"/>
    <property type="match status" value="1"/>
</dbReference>
<dbReference type="Pfam" id="PF00931">
    <property type="entry name" value="NB-ARC"/>
    <property type="match status" value="1"/>
</dbReference>
<feature type="coiled-coil region" evidence="1">
    <location>
        <begin position="127"/>
        <end position="154"/>
    </location>
</feature>
<evidence type="ECO:0000313" key="5">
    <source>
        <dbReference type="EMBL" id="KAF2235781.1"/>
    </source>
</evidence>
<dbReference type="OrthoDB" id="5394701at2759"/>
<evidence type="ECO:0000259" key="3">
    <source>
        <dbReference type="Pfam" id="PF24809"/>
    </source>
</evidence>
<dbReference type="InterPro" id="IPR056681">
    <property type="entry name" value="DUF7779"/>
</dbReference>
<dbReference type="Gene3D" id="1.25.40.10">
    <property type="entry name" value="Tetratricopeptide repeat domain"/>
    <property type="match status" value="2"/>
</dbReference>
<sequence>MAGYPDNYVRDQNQLLGPLNEGKGRKVEATVMSEDLLHRALHLRQRYGDRKAERILQRLLPFFTSLQSFSEVVKVFLQASPAIVTLLWGSVFLLLELASRYAKGLEHIFEIFDSIDCNLPRFCFYYKKFNGNNVDRLKEALQQYREEIHGICQEAIAFFRRRTFINIFYTSFGRLRNRIDKRLAKLQSLTALVDEEARVASDELQEGLQRSHHQELLQRLPSKDTFMLLRREPFENLPTVKNSSFHGRTAELQRLEQRLRPGTSPEKLLIACLCGLGGIGKTQIALEFAYRFIEDYDAILWISAENSLKLGDSFSGIAHDLGLADNSIQNPNQLRELVRRWLVKDRKKESSEYATKWLMIFDNVEDPSLLLPFWPSSAKGTILLTTRNSDTPRLFTDTEGRLDICPFPMDDGKAFLLNLTEGYPHSKIGAQELAAAETICQSVQLLPLALDILGSYIASCGIQLSRFIESYPFFERDLLFESSVKARDGFFYQKSIQTTWTMTEIFSKSGPIVETRCWTLIQMLAFLDPSGVPLLLFESQRKEDMLFEGPDLLSEFPDIEKVLQNPFERPADLEMSLATLRRGSMIHRNQKNDRISCHRLVQIAVGKTMDADKKIETFNRLLFILNAAFPHQPDGQPLVGAWKPCEELSSQVVALLDTFAWYGDELGCPILLGEVVSRCAWYFMEKGQYRFALDCSQKALKICDKALRTGVHPGYSAWFVRDLLSYLYNVQASAEFEMGSPDSSLALHVKIRDIRKANKRLGNPDDETWIAAANGNIAVSLMAENRANEAFCILTDLLERDDLASNRDFYYLNNTSLCLRLLGRFDEALQFCERATAAARELHGDESIAMALSLFHLGNIHWYKDPLTQISTASAISAFQKCLSIRRHFMPFHHYTAFTFHKLGTIIGRQGDNNTCTARQ</sequence>
<dbReference type="PANTHER" id="PTHR35205">
    <property type="entry name" value="NB-ARC AND TPR DOMAIN PROTEIN"/>
    <property type="match status" value="1"/>
</dbReference>